<evidence type="ECO:0000259" key="2">
    <source>
        <dbReference type="Pfam" id="PF13475"/>
    </source>
</evidence>
<dbReference type="OrthoDB" id="1274115at2759"/>
<feature type="domain" description="DUF4116" evidence="2">
    <location>
        <begin position="222"/>
        <end position="270"/>
    </location>
</feature>
<dbReference type="AlphaFoldDB" id="F0YR79"/>
<dbReference type="InterPro" id="IPR025197">
    <property type="entry name" value="DUF4116"/>
</dbReference>
<feature type="region of interest" description="Disordered" evidence="1">
    <location>
        <begin position="285"/>
        <end position="304"/>
    </location>
</feature>
<feature type="compositionally biased region" description="Basic and acidic residues" evidence="1">
    <location>
        <begin position="287"/>
        <end position="304"/>
    </location>
</feature>
<dbReference type="EMBL" id="GL833576">
    <property type="protein sequence ID" value="EGB02380.1"/>
    <property type="molecule type" value="Genomic_DNA"/>
</dbReference>
<evidence type="ECO:0000256" key="1">
    <source>
        <dbReference type="SAM" id="MobiDB-lite"/>
    </source>
</evidence>
<proteinExistence type="predicted"/>
<accession>F0YR79</accession>
<sequence length="304" mass="33844">MQLTEKPIDACIISPGFVKPTMLVENGLKLNDQMWAACKARLGTDRAKDEYGPLLDTFIKYSLAEKGTHVSEVAKRIRLALQAGRPLHGYKVGPDSRATPVAGLLPVPLQDFVMKAQAKLTELAPHERELLDVDLHAHRRGSPATHPELLTFYELAGIDRQSVQTQSMALKKARRAVRPLFDDLVRDKSAEREIKADKHKVLTTVRRRGDQLRFASAVMRADKDVVLAAVATCGRALEHASHDLRDDKDVVLAAVRSDVTALRWASVALRADHDVFDVAMNQQPTASRHDVAKRPRPLVRDHMC</sequence>
<protein>
    <recommendedName>
        <fullName evidence="2">DUF4116 domain-containing protein</fullName>
    </recommendedName>
</protein>
<dbReference type="Pfam" id="PF13475">
    <property type="entry name" value="DUF4116"/>
    <property type="match status" value="1"/>
</dbReference>
<organism evidence="4">
    <name type="scientific">Aureococcus anophagefferens</name>
    <name type="common">Harmful bloom alga</name>
    <dbReference type="NCBI Taxonomy" id="44056"/>
    <lineage>
        <taxon>Eukaryota</taxon>
        <taxon>Sar</taxon>
        <taxon>Stramenopiles</taxon>
        <taxon>Ochrophyta</taxon>
        <taxon>Pelagophyceae</taxon>
        <taxon>Pelagomonadales</taxon>
        <taxon>Pelagomonadaceae</taxon>
        <taxon>Aureococcus</taxon>
    </lineage>
</organism>
<evidence type="ECO:0000313" key="3">
    <source>
        <dbReference type="EMBL" id="EGB02380.1"/>
    </source>
</evidence>
<dbReference type="RefSeq" id="XP_009042921.1">
    <property type="nucleotide sequence ID" value="XM_009044673.1"/>
</dbReference>
<reference evidence="3 4" key="1">
    <citation type="journal article" date="2011" name="Proc. Natl. Acad. Sci. U.S.A.">
        <title>Niche of harmful alga Aureococcus anophagefferens revealed through ecogenomics.</title>
        <authorList>
            <person name="Gobler C.J."/>
            <person name="Berry D.L."/>
            <person name="Dyhrman S.T."/>
            <person name="Wilhelm S.W."/>
            <person name="Salamov A."/>
            <person name="Lobanov A.V."/>
            <person name="Zhang Y."/>
            <person name="Collier J.L."/>
            <person name="Wurch L.L."/>
            <person name="Kustka A.B."/>
            <person name="Dill B.D."/>
            <person name="Shah M."/>
            <person name="VerBerkmoes N.C."/>
            <person name="Kuo A."/>
            <person name="Terry A."/>
            <person name="Pangilinan J."/>
            <person name="Lindquist E.A."/>
            <person name="Lucas S."/>
            <person name="Paulsen I.T."/>
            <person name="Hattenrath-Lehmann T.K."/>
            <person name="Talmage S.C."/>
            <person name="Walker E.A."/>
            <person name="Koch F."/>
            <person name="Burson A.M."/>
            <person name="Marcoval M.A."/>
            <person name="Tang Y.Z."/>
            <person name="Lecleir G.R."/>
            <person name="Coyne K.J."/>
            <person name="Berg G.M."/>
            <person name="Bertrand E.M."/>
            <person name="Saito M.A."/>
            <person name="Gladyshev V.N."/>
            <person name="Grigoriev I.V."/>
        </authorList>
    </citation>
    <scope>NUCLEOTIDE SEQUENCE [LARGE SCALE GENOMIC DNA]</scope>
    <source>
        <strain evidence="4">CCMP 1984</strain>
    </source>
</reference>
<evidence type="ECO:0000313" key="4">
    <source>
        <dbReference type="Proteomes" id="UP000002729"/>
    </source>
</evidence>
<dbReference type="InParanoid" id="F0YR79"/>
<dbReference type="KEGG" id="aaf:AURANDRAFT_68938"/>
<keyword evidence="4" id="KW-1185">Reference proteome</keyword>
<gene>
    <name evidence="3" type="ORF">AURANDRAFT_68938</name>
</gene>
<name>F0YR79_AURAN</name>
<dbReference type="Proteomes" id="UP000002729">
    <property type="component" value="Unassembled WGS sequence"/>
</dbReference>
<dbReference type="eggNOG" id="ENOG502T06H">
    <property type="taxonomic scope" value="Eukaryota"/>
</dbReference>
<dbReference type="GeneID" id="20227128"/>